<dbReference type="InterPro" id="IPR011990">
    <property type="entry name" value="TPR-like_helical_dom_sf"/>
</dbReference>
<reference evidence="3" key="1">
    <citation type="journal article" date="2019" name="Int. J. Syst. Evol. Microbiol.">
        <title>The Global Catalogue of Microorganisms (GCM) 10K type strain sequencing project: providing services to taxonomists for standard genome sequencing and annotation.</title>
        <authorList>
            <consortium name="The Broad Institute Genomics Platform"/>
            <consortium name="The Broad Institute Genome Sequencing Center for Infectious Disease"/>
            <person name="Wu L."/>
            <person name="Ma J."/>
        </authorList>
    </citation>
    <scope>NUCLEOTIDE SEQUENCE [LARGE SCALE GENOMIC DNA]</scope>
    <source>
        <strain evidence="3">JCM 15896</strain>
    </source>
</reference>
<accession>A0ABP3WSJ3</accession>
<evidence type="ECO:0000256" key="1">
    <source>
        <dbReference type="SAM" id="SignalP"/>
    </source>
</evidence>
<organism evidence="2 3">
    <name type="scientific">Aliiglaciecola litoralis</name>
    <dbReference type="NCBI Taxonomy" id="582857"/>
    <lineage>
        <taxon>Bacteria</taxon>
        <taxon>Pseudomonadati</taxon>
        <taxon>Pseudomonadota</taxon>
        <taxon>Gammaproteobacteria</taxon>
        <taxon>Alteromonadales</taxon>
        <taxon>Alteromonadaceae</taxon>
        <taxon>Aliiglaciecola</taxon>
    </lineage>
</organism>
<dbReference type="RefSeq" id="WP_343856111.1">
    <property type="nucleotide sequence ID" value="NZ_BAAAFD010000001.1"/>
</dbReference>
<dbReference type="Proteomes" id="UP001500359">
    <property type="component" value="Unassembled WGS sequence"/>
</dbReference>
<protein>
    <recommendedName>
        <fullName evidence="4">DUF1570 domain-containing protein</fullName>
    </recommendedName>
</protein>
<keyword evidence="1" id="KW-0732">Signal</keyword>
<keyword evidence="3" id="KW-1185">Reference proteome</keyword>
<comment type="caution">
    <text evidence="2">The sequence shown here is derived from an EMBL/GenBank/DDBJ whole genome shotgun (WGS) entry which is preliminary data.</text>
</comment>
<proteinExistence type="predicted"/>
<feature type="signal peptide" evidence="1">
    <location>
        <begin position="1"/>
        <end position="20"/>
    </location>
</feature>
<gene>
    <name evidence="2" type="ORF">GCM10009114_04450</name>
</gene>
<dbReference type="EMBL" id="BAAAFD010000001">
    <property type="protein sequence ID" value="GAA0852953.1"/>
    <property type="molecule type" value="Genomic_DNA"/>
</dbReference>
<feature type="chain" id="PRO_5046257247" description="DUF1570 domain-containing protein" evidence="1">
    <location>
        <begin position="21"/>
        <end position="478"/>
    </location>
</feature>
<evidence type="ECO:0000313" key="3">
    <source>
        <dbReference type="Proteomes" id="UP001500359"/>
    </source>
</evidence>
<evidence type="ECO:0000313" key="2">
    <source>
        <dbReference type="EMBL" id="GAA0852953.1"/>
    </source>
</evidence>
<dbReference type="Gene3D" id="1.25.40.10">
    <property type="entry name" value="Tetratricopeptide repeat domain"/>
    <property type="match status" value="1"/>
</dbReference>
<name>A0ABP3WSJ3_9ALTE</name>
<sequence>MFRFLPALLLSTVMSLYSYAMPNTVGWHAYQTDHFVLYSTKSKQAVEKILYEFEIFRASVHNALDLKQQKTLVPVEIYILDDPADFTYFARNNAGYFHDTVYGPKIVVGPERLDSLSGQTILFHEYVHYLMRSGSGFRYPTWYNEGIAEYYSTLEIKDDHVVVGKGTIRKSLNQGSIANINATMQQIGTHNIGDNRKRDEYYAASWLLVNFFSLSAVNDLPDYRDQLIQYLIAFNQGTNHDTAFASSFDIKMSDLKSQLKKYTRKRRLNLARLPLPSVTVKAIESEVSPADISRELAFLANPSSDTGAELMANAVSLDDGDAMAYMAIKSAGSKAAVTQQWIDKALLSDSLSAEGLASIAIAYSTLAKYSPKSSPALLTQSKQYFEKALAIHKLPQIHFFYPDVLWKLGLQQQAIDHIGAAIIAMPANIAVNMKAGEYMVRINNYPYARHFIGNVINWSESSQVAKMAQALLNLLPKK</sequence>
<dbReference type="SUPFAM" id="SSF48452">
    <property type="entry name" value="TPR-like"/>
    <property type="match status" value="1"/>
</dbReference>
<evidence type="ECO:0008006" key="4">
    <source>
        <dbReference type="Google" id="ProtNLM"/>
    </source>
</evidence>